<dbReference type="EC" id="4.2.1.96" evidence="3"/>
<protein>
    <recommendedName>
        <fullName evidence="3">4a-hydroxytetrahydrobiopterin dehydratase</fullName>
        <ecNumber evidence="3">4.2.1.96</ecNumber>
    </recommendedName>
</protein>
<reference evidence="6 8" key="2">
    <citation type="submission" date="2018-03" db="EMBL/GenBank/DDBJ databases">
        <authorList>
            <person name="Fogelqvist J."/>
        </authorList>
    </citation>
    <scope>NUCLEOTIDE SEQUENCE [LARGE SCALE GENOMIC DNA]</scope>
</reference>
<dbReference type="GO" id="GO:0006729">
    <property type="term" value="P:tetrahydrobiopterin biosynthetic process"/>
    <property type="evidence" value="ECO:0007669"/>
    <property type="project" value="InterPro"/>
</dbReference>
<dbReference type="STRING" id="37360.A0A0G4IYY9"/>
<dbReference type="GO" id="GO:0008124">
    <property type="term" value="F:4-alpha-hydroxytetrahydrobiopterin dehydratase activity"/>
    <property type="evidence" value="ECO:0007669"/>
    <property type="project" value="UniProtKB-EC"/>
</dbReference>
<keyword evidence="6" id="KW-0496">Mitochondrion</keyword>
<evidence type="ECO:0000256" key="3">
    <source>
        <dbReference type="ARBA" id="ARBA00013252"/>
    </source>
</evidence>
<dbReference type="SUPFAM" id="SSF55248">
    <property type="entry name" value="PCD-like"/>
    <property type="match status" value="1"/>
</dbReference>
<dbReference type="PANTHER" id="PTHR42805">
    <property type="entry name" value="PTERIN-4-ALPHA-CARBINOLAMINE DEHYDRATASE-RELATED"/>
    <property type="match status" value="1"/>
</dbReference>
<sequence length="124" mass="13684">MATASLPDHCVPCAAMQRCDLIDRDSATRLLSSSLAHWDVTTTPGGCLALQRTFKFPNFKKGLEFVNSVGGMAEAEGHHPQVLLQWGSVRVTWFSFSIGGLHMNDFVCARNTQRLFDEPQATQT</sequence>
<dbReference type="PANTHER" id="PTHR42805:SF1">
    <property type="entry name" value="PTERIN-4-ALPHA-CARBINOLAMINE DEHYDRATASE-RELATED"/>
    <property type="match status" value="1"/>
</dbReference>
<reference evidence="5 7" key="1">
    <citation type="submission" date="2015-02" db="EMBL/GenBank/DDBJ databases">
        <authorList>
            <person name="Chooi Y.-H."/>
        </authorList>
    </citation>
    <scope>NUCLEOTIDE SEQUENCE [LARGE SCALE GENOMIC DNA]</scope>
    <source>
        <strain evidence="5">E3</strain>
    </source>
</reference>
<proteinExistence type="inferred from homology"/>
<evidence type="ECO:0000256" key="1">
    <source>
        <dbReference type="ARBA" id="ARBA00001554"/>
    </source>
</evidence>
<evidence type="ECO:0000313" key="6">
    <source>
        <dbReference type="EMBL" id="SPQ95102.1"/>
    </source>
</evidence>
<dbReference type="Proteomes" id="UP000290189">
    <property type="component" value="Unassembled WGS sequence"/>
</dbReference>
<comment type="similarity">
    <text evidence="2">Belongs to the pterin-4-alpha-carbinolamine dehydratase family.</text>
</comment>
<dbReference type="EMBL" id="OVEO01000003">
    <property type="protein sequence ID" value="SPQ95102.1"/>
    <property type="molecule type" value="Genomic_DNA"/>
</dbReference>
<dbReference type="Pfam" id="PF01329">
    <property type="entry name" value="Pterin_4a"/>
    <property type="match status" value="1"/>
</dbReference>
<dbReference type="InterPro" id="IPR001533">
    <property type="entry name" value="Pterin_deHydtase"/>
</dbReference>
<dbReference type="InterPro" id="IPR036428">
    <property type="entry name" value="PCD_sf"/>
</dbReference>
<evidence type="ECO:0000313" key="8">
    <source>
        <dbReference type="Proteomes" id="UP000290189"/>
    </source>
</evidence>
<accession>A0A0G4IYY9</accession>
<gene>
    <name evidence="5" type="ORF">PBRA_008058</name>
    <name evidence="6" type="ORF">PLBR_LOCUS2317</name>
</gene>
<geneLocation type="mitochondrion" evidence="6"/>
<evidence type="ECO:0000256" key="4">
    <source>
        <dbReference type="ARBA" id="ARBA00023239"/>
    </source>
</evidence>
<dbReference type="OrthoDB" id="277398at2759"/>
<dbReference type="Proteomes" id="UP000039324">
    <property type="component" value="Unassembled WGS sequence"/>
</dbReference>
<evidence type="ECO:0000313" key="5">
    <source>
        <dbReference type="EMBL" id="CEP00324.1"/>
    </source>
</evidence>
<name>A0A0G4IYY9_PLABS</name>
<evidence type="ECO:0000313" key="7">
    <source>
        <dbReference type="Proteomes" id="UP000039324"/>
    </source>
</evidence>
<dbReference type="AlphaFoldDB" id="A0A0G4IYY9"/>
<dbReference type="InterPro" id="IPR050376">
    <property type="entry name" value="Pterin-4-alpha-carb_dehyd"/>
</dbReference>
<dbReference type="Gene3D" id="3.30.1360.20">
    <property type="entry name" value="Transcriptional coactivator/pterin dehydratase"/>
    <property type="match status" value="1"/>
</dbReference>
<keyword evidence="7" id="KW-1185">Reference proteome</keyword>
<keyword evidence="4" id="KW-0456">Lyase</keyword>
<dbReference type="CDD" id="cd00913">
    <property type="entry name" value="PCD_DCoH_subfamily_a"/>
    <property type="match status" value="1"/>
</dbReference>
<comment type="catalytic activity">
    <reaction evidence="1">
        <text>(4aS,6R)-4a-hydroxy-L-erythro-5,6,7,8-tetrahydrobiopterin = (6R)-L-erythro-6,7-dihydrobiopterin + H2O</text>
        <dbReference type="Rhea" id="RHEA:11920"/>
        <dbReference type="ChEBI" id="CHEBI:15377"/>
        <dbReference type="ChEBI" id="CHEBI:15642"/>
        <dbReference type="ChEBI" id="CHEBI:43120"/>
        <dbReference type="EC" id="4.2.1.96"/>
    </reaction>
</comment>
<evidence type="ECO:0000256" key="2">
    <source>
        <dbReference type="ARBA" id="ARBA00006472"/>
    </source>
</evidence>
<organism evidence="5 7">
    <name type="scientific">Plasmodiophora brassicae</name>
    <name type="common">Clubroot disease agent</name>
    <dbReference type="NCBI Taxonomy" id="37360"/>
    <lineage>
        <taxon>Eukaryota</taxon>
        <taxon>Sar</taxon>
        <taxon>Rhizaria</taxon>
        <taxon>Endomyxa</taxon>
        <taxon>Phytomyxea</taxon>
        <taxon>Plasmodiophorida</taxon>
        <taxon>Plasmodiophoridae</taxon>
        <taxon>Plasmodiophora</taxon>
    </lineage>
</organism>
<dbReference type="EMBL" id="CDSF01000100">
    <property type="protein sequence ID" value="CEP00324.1"/>
    <property type="molecule type" value="Genomic_DNA"/>
</dbReference>